<evidence type="ECO:0000256" key="1">
    <source>
        <dbReference type="SAM" id="MobiDB-lite"/>
    </source>
</evidence>
<protein>
    <recommendedName>
        <fullName evidence="3">Transcobalamin-like C-terminal domain-containing protein</fullName>
    </recommendedName>
</protein>
<dbReference type="Pfam" id="PF14478">
    <property type="entry name" value="DUF4430"/>
    <property type="match status" value="1"/>
</dbReference>
<feature type="compositionally biased region" description="Polar residues" evidence="1">
    <location>
        <begin position="29"/>
        <end position="41"/>
    </location>
</feature>
<keyword evidence="5" id="KW-1185">Reference proteome</keyword>
<dbReference type="Gene3D" id="2.170.130.30">
    <property type="match status" value="1"/>
</dbReference>
<dbReference type="STRING" id="237679.SAMN04488072_101283"/>
<dbReference type="PROSITE" id="PS51257">
    <property type="entry name" value="PROKAR_LIPOPROTEIN"/>
    <property type="match status" value="1"/>
</dbReference>
<keyword evidence="2" id="KW-0732">Signal</keyword>
<evidence type="ECO:0000313" key="5">
    <source>
        <dbReference type="Proteomes" id="UP000198642"/>
    </source>
</evidence>
<accession>A0A1I0VAD3</accession>
<feature type="domain" description="Transcobalamin-like C-terminal" evidence="3">
    <location>
        <begin position="76"/>
        <end position="143"/>
    </location>
</feature>
<dbReference type="OrthoDB" id="2870483at2"/>
<gene>
    <name evidence="4" type="ORF">SAMN04488072_101283</name>
</gene>
<dbReference type="RefSeq" id="WP_090232491.1">
    <property type="nucleotide sequence ID" value="NZ_FOJW01000001.1"/>
</dbReference>
<evidence type="ECO:0000313" key="4">
    <source>
        <dbReference type="EMBL" id="SFA73192.1"/>
    </source>
</evidence>
<dbReference type="Proteomes" id="UP000198642">
    <property type="component" value="Unassembled WGS sequence"/>
</dbReference>
<feature type="chain" id="PRO_5011480914" description="Transcobalamin-like C-terminal domain-containing protein" evidence="2">
    <location>
        <begin position="27"/>
        <end position="146"/>
    </location>
</feature>
<sequence>MNKWILRMAPLFVVIGLITGCGTDEADQNESNNDQVQTETNENTDGELNEDEIRMTISKDDGEEYIAEKEIEIEEGAILMDVLQENFDVETGEDGQFITSIERVPAEENDQKAWIFEVNGEMANVGAAEYELSPGDEVTFDFQAWE</sequence>
<evidence type="ECO:0000259" key="3">
    <source>
        <dbReference type="Pfam" id="PF14478"/>
    </source>
</evidence>
<organism evidence="4 5">
    <name type="scientific">Lentibacillus halodurans</name>
    <dbReference type="NCBI Taxonomy" id="237679"/>
    <lineage>
        <taxon>Bacteria</taxon>
        <taxon>Bacillati</taxon>
        <taxon>Bacillota</taxon>
        <taxon>Bacilli</taxon>
        <taxon>Bacillales</taxon>
        <taxon>Bacillaceae</taxon>
        <taxon>Lentibacillus</taxon>
    </lineage>
</organism>
<dbReference type="EMBL" id="FOJW01000001">
    <property type="protein sequence ID" value="SFA73192.1"/>
    <property type="molecule type" value="Genomic_DNA"/>
</dbReference>
<feature type="signal peptide" evidence="2">
    <location>
        <begin position="1"/>
        <end position="26"/>
    </location>
</feature>
<dbReference type="AlphaFoldDB" id="A0A1I0VAD3"/>
<name>A0A1I0VAD3_9BACI</name>
<dbReference type="InterPro" id="IPR027954">
    <property type="entry name" value="Transcobalamin-like_C"/>
</dbReference>
<feature type="region of interest" description="Disordered" evidence="1">
    <location>
        <begin position="24"/>
        <end position="49"/>
    </location>
</feature>
<proteinExistence type="predicted"/>
<evidence type="ECO:0000256" key="2">
    <source>
        <dbReference type="SAM" id="SignalP"/>
    </source>
</evidence>
<reference evidence="4 5" key="1">
    <citation type="submission" date="2016-10" db="EMBL/GenBank/DDBJ databases">
        <authorList>
            <person name="de Groot N.N."/>
        </authorList>
    </citation>
    <scope>NUCLEOTIDE SEQUENCE [LARGE SCALE GENOMIC DNA]</scope>
    <source>
        <strain evidence="4 5">CGMCC 1.3702</strain>
    </source>
</reference>